<comment type="cofactor">
    <cofactor evidence="2 8 9">
        <name>Mg(2+)</name>
        <dbReference type="ChEBI" id="CHEBI:18420"/>
    </cofactor>
</comment>
<comment type="catalytic activity">
    <reaction evidence="1 9">
        <text>a myo-inositol phosphate + H2O = myo-inositol + phosphate</text>
        <dbReference type="Rhea" id="RHEA:24056"/>
        <dbReference type="ChEBI" id="CHEBI:15377"/>
        <dbReference type="ChEBI" id="CHEBI:17268"/>
        <dbReference type="ChEBI" id="CHEBI:43474"/>
        <dbReference type="ChEBI" id="CHEBI:84139"/>
        <dbReference type="EC" id="3.1.3.25"/>
    </reaction>
</comment>
<evidence type="ECO:0000313" key="10">
    <source>
        <dbReference type="EMBL" id="KHN67909.1"/>
    </source>
</evidence>
<keyword evidence="4 8" id="KW-0479">Metal-binding</keyword>
<evidence type="ECO:0000256" key="1">
    <source>
        <dbReference type="ARBA" id="ARBA00001033"/>
    </source>
</evidence>
<dbReference type="PRINTS" id="PR00377">
    <property type="entry name" value="IMPHPHTASES"/>
</dbReference>
<evidence type="ECO:0000256" key="3">
    <source>
        <dbReference type="ARBA" id="ARBA00009759"/>
    </source>
</evidence>
<dbReference type="AlphaFoldDB" id="A0A0B2UF92"/>
<evidence type="ECO:0000256" key="5">
    <source>
        <dbReference type="ARBA" id="ARBA00022801"/>
    </source>
</evidence>
<gene>
    <name evidence="10" type="ORF">DH17_09230</name>
</gene>
<feature type="binding site" evidence="8">
    <location>
        <position position="88"/>
    </location>
    <ligand>
        <name>Mg(2+)</name>
        <dbReference type="ChEBI" id="CHEBI:18420"/>
        <label>1</label>
        <note>catalytic</note>
    </ligand>
</feature>
<dbReference type="Gene3D" id="3.40.190.80">
    <property type="match status" value="1"/>
</dbReference>
<proteinExistence type="inferred from homology"/>
<evidence type="ECO:0000313" key="11">
    <source>
        <dbReference type="Proteomes" id="UP000031012"/>
    </source>
</evidence>
<name>A0A0B2UF92_9GAMM</name>
<dbReference type="GO" id="GO:0007165">
    <property type="term" value="P:signal transduction"/>
    <property type="evidence" value="ECO:0007669"/>
    <property type="project" value="TreeGrafter"/>
</dbReference>
<keyword evidence="6" id="KW-0805">Transcription regulation</keyword>
<keyword evidence="6" id="KW-0804">Transcription</keyword>
<feature type="binding site" evidence="8">
    <location>
        <position position="222"/>
    </location>
    <ligand>
        <name>Mg(2+)</name>
        <dbReference type="ChEBI" id="CHEBI:18420"/>
        <label>1</label>
        <note>catalytic</note>
    </ligand>
</feature>
<dbReference type="PROSITE" id="PS00630">
    <property type="entry name" value="IMP_2"/>
    <property type="match status" value="1"/>
</dbReference>
<evidence type="ECO:0000256" key="2">
    <source>
        <dbReference type="ARBA" id="ARBA00001946"/>
    </source>
</evidence>
<dbReference type="InterPro" id="IPR033942">
    <property type="entry name" value="IMPase"/>
</dbReference>
<reference evidence="10 11" key="1">
    <citation type="submission" date="2014-03" db="EMBL/GenBank/DDBJ databases">
        <title>Genome sequence of the diesel-degrader and plant-growth promoter Acinetobacter oleivorans PF-1 isolated from the roots of poplar tree.</title>
        <authorList>
            <person name="Gkorezis P."/>
            <person name="van Hamme J."/>
            <person name="Rineau F."/>
            <person name="Vangronsveld J."/>
            <person name="Francetti A."/>
        </authorList>
    </citation>
    <scope>NUCLEOTIDE SEQUENCE [LARGE SCALE GENOMIC DNA]</scope>
    <source>
        <strain evidence="10 11">PF1</strain>
    </source>
</reference>
<dbReference type="PANTHER" id="PTHR20854:SF4">
    <property type="entry name" value="INOSITOL-1-MONOPHOSPHATASE-RELATED"/>
    <property type="match status" value="1"/>
</dbReference>
<dbReference type="Gene3D" id="3.30.540.10">
    <property type="entry name" value="Fructose-1,6-Bisphosphatase, subunit A, domain 1"/>
    <property type="match status" value="1"/>
</dbReference>
<evidence type="ECO:0000256" key="6">
    <source>
        <dbReference type="ARBA" id="ARBA00022814"/>
    </source>
</evidence>
<evidence type="ECO:0000256" key="7">
    <source>
        <dbReference type="ARBA" id="ARBA00022842"/>
    </source>
</evidence>
<dbReference type="Pfam" id="PF00459">
    <property type="entry name" value="Inositol_P"/>
    <property type="match status" value="1"/>
</dbReference>
<dbReference type="Proteomes" id="UP000031012">
    <property type="component" value="Unassembled WGS sequence"/>
</dbReference>
<feature type="binding site" evidence="8">
    <location>
        <position position="69"/>
    </location>
    <ligand>
        <name>Mg(2+)</name>
        <dbReference type="ChEBI" id="CHEBI:18420"/>
        <label>1</label>
        <note>catalytic</note>
    </ligand>
</feature>
<keyword evidence="6" id="KW-0889">Transcription antitermination</keyword>
<evidence type="ECO:0000256" key="8">
    <source>
        <dbReference type="PIRSR" id="PIRSR600760-2"/>
    </source>
</evidence>
<sequence>MEPMVVMAARAAQTVGQELLKAHQNRHKLDLQVEEKGIDGPVTRLDRYLEQLAIDTLRKSYKNHSFLGEEFGLQEGKGHDAEWCWVIDPLDGTQNFINGFPHFCISIAVQHKGVTQHGVIYDPVRDELFSASRGRGAVMNQRRIRANVKDSLENTFLAVGHPYRAKRDGEIVSYAEQHFASLLAVTQAGAQIRRGGSAALDLAYVAAGRFDGFFELGLKPWDIAAGELILKEAGGAVVDARGGNNSFENGQVLACSLKMLKPLMQTVVPAWDKAAK</sequence>
<evidence type="ECO:0000256" key="9">
    <source>
        <dbReference type="RuleBase" id="RU364068"/>
    </source>
</evidence>
<keyword evidence="5 9" id="KW-0378">Hydrolase</keyword>
<dbReference type="EMBL" id="JHQK01000003">
    <property type="protein sequence ID" value="KHN67909.1"/>
    <property type="molecule type" value="Genomic_DNA"/>
</dbReference>
<dbReference type="InterPro" id="IPR020583">
    <property type="entry name" value="Inositol_monoP_metal-BS"/>
</dbReference>
<dbReference type="PANTHER" id="PTHR20854">
    <property type="entry name" value="INOSITOL MONOPHOSPHATASE"/>
    <property type="match status" value="1"/>
</dbReference>
<comment type="caution">
    <text evidence="10">The sequence shown here is derived from an EMBL/GenBank/DDBJ whole genome shotgun (WGS) entry which is preliminary data.</text>
</comment>
<dbReference type="CDD" id="cd01639">
    <property type="entry name" value="IMPase"/>
    <property type="match status" value="1"/>
</dbReference>
<feature type="binding site" evidence="8">
    <location>
        <position position="90"/>
    </location>
    <ligand>
        <name>Mg(2+)</name>
        <dbReference type="ChEBI" id="CHEBI:18420"/>
        <label>2</label>
    </ligand>
</feature>
<accession>A0A0B2UF92</accession>
<dbReference type="GO" id="GO:0031564">
    <property type="term" value="P:transcription antitermination"/>
    <property type="evidence" value="ECO:0007669"/>
    <property type="project" value="UniProtKB-KW"/>
</dbReference>
<dbReference type="GO" id="GO:0006020">
    <property type="term" value="P:inositol metabolic process"/>
    <property type="evidence" value="ECO:0007669"/>
    <property type="project" value="TreeGrafter"/>
</dbReference>
<dbReference type="GO" id="GO:0008934">
    <property type="term" value="F:inositol monophosphate 1-phosphatase activity"/>
    <property type="evidence" value="ECO:0007669"/>
    <property type="project" value="InterPro"/>
</dbReference>
<organism evidence="10 11">
    <name type="scientific">Acinetobacter oleivorans</name>
    <dbReference type="NCBI Taxonomy" id="1148157"/>
    <lineage>
        <taxon>Bacteria</taxon>
        <taxon>Pseudomonadati</taxon>
        <taxon>Pseudomonadota</taxon>
        <taxon>Gammaproteobacteria</taxon>
        <taxon>Moraxellales</taxon>
        <taxon>Moraxellaceae</taxon>
        <taxon>Acinetobacter</taxon>
    </lineage>
</organism>
<dbReference type="SUPFAM" id="SSF56655">
    <property type="entry name" value="Carbohydrate phosphatase"/>
    <property type="match status" value="1"/>
</dbReference>
<dbReference type="GO" id="GO:0046872">
    <property type="term" value="F:metal ion binding"/>
    <property type="evidence" value="ECO:0007669"/>
    <property type="project" value="UniProtKB-KW"/>
</dbReference>
<dbReference type="GO" id="GO:0046854">
    <property type="term" value="P:phosphatidylinositol phosphate biosynthetic process"/>
    <property type="evidence" value="ECO:0007669"/>
    <property type="project" value="InterPro"/>
</dbReference>
<dbReference type="FunFam" id="3.30.540.10:FF:000003">
    <property type="entry name" value="Inositol-1-monophosphatase"/>
    <property type="match status" value="1"/>
</dbReference>
<feature type="binding site" evidence="8">
    <location>
        <position position="91"/>
    </location>
    <ligand>
        <name>Mg(2+)</name>
        <dbReference type="ChEBI" id="CHEBI:18420"/>
        <label>1</label>
        <note>catalytic</note>
    </ligand>
</feature>
<keyword evidence="7 8" id="KW-0460">Magnesium</keyword>
<evidence type="ECO:0000256" key="4">
    <source>
        <dbReference type="ARBA" id="ARBA00022723"/>
    </source>
</evidence>
<comment type="similarity">
    <text evidence="3 9">Belongs to the inositol monophosphatase superfamily.</text>
</comment>
<dbReference type="PROSITE" id="PS00629">
    <property type="entry name" value="IMP_1"/>
    <property type="match status" value="1"/>
</dbReference>
<dbReference type="EC" id="3.1.3.25" evidence="9"/>
<dbReference type="InterPro" id="IPR000760">
    <property type="entry name" value="Inositol_monophosphatase-like"/>
</dbReference>
<dbReference type="InterPro" id="IPR020550">
    <property type="entry name" value="Inositol_monophosphatase_CS"/>
</dbReference>
<protein>
    <recommendedName>
        <fullName evidence="9">Inositol-1-monophosphatase</fullName>
        <ecNumber evidence="9">3.1.3.25</ecNumber>
    </recommendedName>
</protein>